<comment type="function">
    <text evidence="8">May be involved in fusion of retrograde transport vesicles derived from an endocytic compartment with the Golgi complex.</text>
</comment>
<evidence type="ECO:0000256" key="3">
    <source>
        <dbReference type="ARBA" id="ARBA00022692"/>
    </source>
</evidence>
<evidence type="ECO:0000256" key="2">
    <source>
        <dbReference type="ARBA" id="ARBA00022448"/>
    </source>
</evidence>
<keyword evidence="11" id="KW-1185">Reference proteome</keyword>
<dbReference type="GO" id="GO:0016192">
    <property type="term" value="P:vesicle-mediated transport"/>
    <property type="evidence" value="ECO:0007669"/>
    <property type="project" value="InterPro"/>
</dbReference>
<name>A0AAW2ZE70_9EUKA</name>
<comment type="subcellular location">
    <subcellularLocation>
        <location evidence="1 8">Membrane</location>
        <topology evidence="1 8">Multi-pass membrane protein</topology>
    </subcellularLocation>
</comment>
<feature type="transmembrane region" description="Helical" evidence="8">
    <location>
        <begin position="297"/>
        <end position="318"/>
    </location>
</feature>
<sequence>DFLNNIREQLPDSRLVGGIAYNALQTVGDNLNDIGTKIQNSQIADRIKHTIQSATDNSSERQDMARSHHVERRPLTSPISDESDDDDVRIDVSSNNSNDATGWYTDNGAKPTDNSSVFTRFSSYFKPEEPQTVPQNAPMPEPVVLQPQVSSWQDSITSSFSSVRSSIEGRINALSGEPEPQQEVGWFGSIINKIDGAVTLTSQQRMIGFFICLGIGIAFIAVAMITLPSILLMAKFFAVMYSFGNLFLLASVCFLVGPVQQLKNMFVPSRAISSGVYLFSLIMTLVAALVLHSAGLVVLMLIAQFLSLAWYILSYVPFAQRIITMLFSTAGRSLF</sequence>
<dbReference type="GO" id="GO:0016020">
    <property type="term" value="C:membrane"/>
    <property type="evidence" value="ECO:0007669"/>
    <property type="project" value="UniProtKB-SubCell"/>
</dbReference>
<feature type="transmembrane region" description="Helical" evidence="8">
    <location>
        <begin position="207"/>
        <end position="230"/>
    </location>
</feature>
<feature type="transmembrane region" description="Helical" evidence="8">
    <location>
        <begin position="271"/>
        <end position="291"/>
    </location>
</feature>
<keyword evidence="2 8" id="KW-0813">Transport</keyword>
<dbReference type="GO" id="GO:0012505">
    <property type="term" value="C:endomembrane system"/>
    <property type="evidence" value="ECO:0007669"/>
    <property type="project" value="UniProtKB-ARBA"/>
</dbReference>
<evidence type="ECO:0000256" key="8">
    <source>
        <dbReference type="RuleBase" id="RU363111"/>
    </source>
</evidence>
<protein>
    <recommendedName>
        <fullName evidence="8">Vesicle transport protein</fullName>
    </recommendedName>
</protein>
<feature type="transmembrane region" description="Helical" evidence="8">
    <location>
        <begin position="236"/>
        <end position="259"/>
    </location>
</feature>
<comment type="caution">
    <text evidence="10">The sequence shown here is derived from an EMBL/GenBank/DDBJ whole genome shotgun (WGS) entry which is preliminary data.</text>
</comment>
<dbReference type="PANTHER" id="PTHR23137">
    <property type="entry name" value="VESICLE TRANSPORT PROTEIN-RELATED"/>
    <property type="match status" value="1"/>
</dbReference>
<dbReference type="AlphaFoldDB" id="A0AAW2ZE70"/>
<accession>A0AAW2ZE70</accession>
<evidence type="ECO:0000256" key="9">
    <source>
        <dbReference type="SAM" id="MobiDB-lite"/>
    </source>
</evidence>
<feature type="compositionally biased region" description="Basic and acidic residues" evidence="9">
    <location>
        <begin position="58"/>
        <end position="74"/>
    </location>
</feature>
<organism evidence="10 11">
    <name type="scientific">Acrasis kona</name>
    <dbReference type="NCBI Taxonomy" id="1008807"/>
    <lineage>
        <taxon>Eukaryota</taxon>
        <taxon>Discoba</taxon>
        <taxon>Heterolobosea</taxon>
        <taxon>Tetramitia</taxon>
        <taxon>Eutetramitia</taxon>
        <taxon>Acrasidae</taxon>
        <taxon>Acrasis</taxon>
    </lineage>
</organism>
<reference evidence="10 11" key="1">
    <citation type="submission" date="2024-03" db="EMBL/GenBank/DDBJ databases">
        <title>The Acrasis kona genome and developmental transcriptomes reveal deep origins of eukaryotic multicellular pathways.</title>
        <authorList>
            <person name="Sheikh S."/>
            <person name="Fu C.-J."/>
            <person name="Brown M.W."/>
            <person name="Baldauf S.L."/>
        </authorList>
    </citation>
    <scope>NUCLEOTIDE SEQUENCE [LARGE SCALE GENOMIC DNA]</scope>
    <source>
        <strain evidence="10 11">ATCC MYA-3509</strain>
    </source>
</reference>
<proteinExistence type="inferred from homology"/>
<keyword evidence="6 8" id="KW-0472">Membrane</keyword>
<dbReference type="PANTHER" id="PTHR23137:SF6">
    <property type="entry name" value="VESICLE TRANSPORT PROTEIN"/>
    <property type="match status" value="1"/>
</dbReference>
<evidence type="ECO:0000256" key="4">
    <source>
        <dbReference type="ARBA" id="ARBA00022927"/>
    </source>
</evidence>
<evidence type="ECO:0000256" key="6">
    <source>
        <dbReference type="ARBA" id="ARBA00023136"/>
    </source>
</evidence>
<dbReference type="InterPro" id="IPR011691">
    <property type="entry name" value="Vesicle_transpt_SFT2"/>
</dbReference>
<dbReference type="GO" id="GO:0005737">
    <property type="term" value="C:cytoplasm"/>
    <property type="evidence" value="ECO:0007669"/>
    <property type="project" value="UniProtKB-ARBA"/>
</dbReference>
<dbReference type="Proteomes" id="UP001431209">
    <property type="component" value="Unassembled WGS sequence"/>
</dbReference>
<feature type="non-terminal residue" evidence="10">
    <location>
        <position position="1"/>
    </location>
</feature>
<gene>
    <name evidence="10" type="ORF">AKO1_001095</name>
</gene>
<evidence type="ECO:0000313" key="11">
    <source>
        <dbReference type="Proteomes" id="UP001431209"/>
    </source>
</evidence>
<evidence type="ECO:0000313" key="10">
    <source>
        <dbReference type="EMBL" id="KAL0487283.1"/>
    </source>
</evidence>
<keyword evidence="5 8" id="KW-1133">Transmembrane helix</keyword>
<feature type="region of interest" description="Disordered" evidence="9">
    <location>
        <begin position="52"/>
        <end position="111"/>
    </location>
</feature>
<keyword evidence="4 8" id="KW-0653">Protein transport</keyword>
<dbReference type="EMBL" id="JAOPGA020001328">
    <property type="protein sequence ID" value="KAL0487283.1"/>
    <property type="molecule type" value="Genomic_DNA"/>
</dbReference>
<evidence type="ECO:0000256" key="7">
    <source>
        <dbReference type="ARBA" id="ARBA00025800"/>
    </source>
</evidence>
<comment type="similarity">
    <text evidence="7 8">Belongs to the SFT2 family.</text>
</comment>
<dbReference type="GO" id="GO:0015031">
    <property type="term" value="P:protein transport"/>
    <property type="evidence" value="ECO:0007669"/>
    <property type="project" value="UniProtKB-KW"/>
</dbReference>
<dbReference type="Pfam" id="PF04178">
    <property type="entry name" value="Got1"/>
    <property type="match status" value="1"/>
</dbReference>
<keyword evidence="3 8" id="KW-0812">Transmembrane</keyword>
<dbReference type="InterPro" id="IPR007305">
    <property type="entry name" value="Vesicle_transpt_Got1/SFT2"/>
</dbReference>
<evidence type="ECO:0000256" key="1">
    <source>
        <dbReference type="ARBA" id="ARBA00004141"/>
    </source>
</evidence>
<evidence type="ECO:0000256" key="5">
    <source>
        <dbReference type="ARBA" id="ARBA00022989"/>
    </source>
</evidence>